<protein>
    <submittedName>
        <fullName evidence="2">Uncharacterized protein</fullName>
    </submittedName>
</protein>
<evidence type="ECO:0000256" key="1">
    <source>
        <dbReference type="SAM" id="MobiDB-lite"/>
    </source>
</evidence>
<sequence length="71" mass="7769">MLMLHSIMQAVAQEAGEAQLIETDPATIEKETKEPQEEIKKTKSVNFATDSEEEEEANPTPAPPVDSTVVD</sequence>
<dbReference type="AlphaFoldDB" id="A0A9D3W1Z4"/>
<feature type="region of interest" description="Disordered" evidence="1">
    <location>
        <begin position="28"/>
        <end position="71"/>
    </location>
</feature>
<gene>
    <name evidence="2" type="ORF">J1N35_011219</name>
</gene>
<reference evidence="2 3" key="1">
    <citation type="journal article" date="2021" name="Plant Biotechnol. J.">
        <title>Multi-omics assisted identification of the key and species-specific regulatory components of drought-tolerant mechanisms in Gossypium stocksii.</title>
        <authorList>
            <person name="Yu D."/>
            <person name="Ke L."/>
            <person name="Zhang D."/>
            <person name="Wu Y."/>
            <person name="Sun Y."/>
            <person name="Mei J."/>
            <person name="Sun J."/>
            <person name="Sun Y."/>
        </authorList>
    </citation>
    <scope>NUCLEOTIDE SEQUENCE [LARGE SCALE GENOMIC DNA]</scope>
    <source>
        <strain evidence="3">cv. E1</strain>
        <tissue evidence="2">Leaf</tissue>
    </source>
</reference>
<feature type="compositionally biased region" description="Basic and acidic residues" evidence="1">
    <location>
        <begin position="28"/>
        <end position="41"/>
    </location>
</feature>
<keyword evidence="3" id="KW-1185">Reference proteome</keyword>
<organism evidence="2 3">
    <name type="scientific">Gossypium stocksii</name>
    <dbReference type="NCBI Taxonomy" id="47602"/>
    <lineage>
        <taxon>Eukaryota</taxon>
        <taxon>Viridiplantae</taxon>
        <taxon>Streptophyta</taxon>
        <taxon>Embryophyta</taxon>
        <taxon>Tracheophyta</taxon>
        <taxon>Spermatophyta</taxon>
        <taxon>Magnoliopsida</taxon>
        <taxon>eudicotyledons</taxon>
        <taxon>Gunneridae</taxon>
        <taxon>Pentapetalae</taxon>
        <taxon>rosids</taxon>
        <taxon>malvids</taxon>
        <taxon>Malvales</taxon>
        <taxon>Malvaceae</taxon>
        <taxon>Malvoideae</taxon>
        <taxon>Gossypium</taxon>
    </lineage>
</organism>
<dbReference type="EMBL" id="JAIQCV010000004">
    <property type="protein sequence ID" value="KAH1107451.1"/>
    <property type="molecule type" value="Genomic_DNA"/>
</dbReference>
<name>A0A9D3W1Z4_9ROSI</name>
<dbReference type="Proteomes" id="UP000828251">
    <property type="component" value="Unassembled WGS sequence"/>
</dbReference>
<accession>A0A9D3W1Z4</accession>
<comment type="caution">
    <text evidence="2">The sequence shown here is derived from an EMBL/GenBank/DDBJ whole genome shotgun (WGS) entry which is preliminary data.</text>
</comment>
<evidence type="ECO:0000313" key="2">
    <source>
        <dbReference type="EMBL" id="KAH1107451.1"/>
    </source>
</evidence>
<proteinExistence type="predicted"/>
<evidence type="ECO:0000313" key="3">
    <source>
        <dbReference type="Proteomes" id="UP000828251"/>
    </source>
</evidence>